<sequence>MSLRTARGRAGIAHRTAHAHILQHAQRRAHAETRACARSSDTGLRGRYSSVAGQPLRCEMSELPGESSVLDMGAASVVCDVLQAGVGGGSRAQEARQGPVADAARPVARVLRAAHTPIPSDVPGPMSVPDLHQRVGLSGVGGGSRAQEARQGPVADAARPVARVLRAAHTPIPSDVPGPMSVPDLHQRVGLVGINQQRLFRHHLDNYTTIPVRLLRGIEGRRRLFVESCKAREAAFDANPPQMGLDAAAFTLALAASEAISPPAD</sequence>
<proteinExistence type="predicted"/>
<accession>A0ABM0RJG3</accession>
<dbReference type="GeneID" id="103598538"/>
<dbReference type="PANTHER" id="PTHR15556:SF4">
    <property type="entry name" value="EP300-INTERACTING INHIBITOR OF DIFFERENTIATION 2B"/>
    <property type="match status" value="1"/>
</dbReference>
<name>A0ABM0RJG3_GALVR</name>
<reference evidence="8" key="1">
    <citation type="submission" date="2025-08" db="UniProtKB">
        <authorList>
            <consortium name="RefSeq"/>
        </authorList>
    </citation>
    <scope>IDENTIFICATION</scope>
</reference>
<keyword evidence="6" id="KW-0539">Nucleus</keyword>
<keyword evidence="4" id="KW-0805">Transcription regulation</keyword>
<dbReference type="RefSeq" id="XP_008580754.1">
    <property type="nucleotide sequence ID" value="XM_008582532.1"/>
</dbReference>
<dbReference type="PANTHER" id="PTHR15556">
    <property type="entry name" value="EP300-INTERACTING INHIBITOR OF DIFFERENTIATION 2-RELATED"/>
    <property type="match status" value="1"/>
</dbReference>
<evidence type="ECO:0000256" key="2">
    <source>
        <dbReference type="ARBA" id="ARBA00022491"/>
    </source>
</evidence>
<keyword evidence="2" id="KW-0678">Repressor</keyword>
<protein>
    <submittedName>
        <fullName evidence="8">EP300-interacting inhibitor of differentiation 2B</fullName>
    </submittedName>
</protein>
<dbReference type="Proteomes" id="UP000694923">
    <property type="component" value="Unplaced"/>
</dbReference>
<evidence type="ECO:0000256" key="4">
    <source>
        <dbReference type="ARBA" id="ARBA00023015"/>
    </source>
</evidence>
<evidence type="ECO:0000256" key="6">
    <source>
        <dbReference type="ARBA" id="ARBA00023242"/>
    </source>
</evidence>
<keyword evidence="3" id="KW-0221">Differentiation</keyword>
<gene>
    <name evidence="8" type="primary">EID2B</name>
</gene>
<comment type="subcellular location">
    <subcellularLocation>
        <location evidence="1">Nucleus</location>
    </subcellularLocation>
</comment>
<keyword evidence="5" id="KW-0804">Transcription</keyword>
<keyword evidence="7" id="KW-1185">Reference proteome</keyword>
<evidence type="ECO:0000256" key="3">
    <source>
        <dbReference type="ARBA" id="ARBA00022782"/>
    </source>
</evidence>
<evidence type="ECO:0000313" key="8">
    <source>
        <dbReference type="RefSeq" id="XP_008580754.1"/>
    </source>
</evidence>
<evidence type="ECO:0000256" key="5">
    <source>
        <dbReference type="ARBA" id="ARBA00023163"/>
    </source>
</evidence>
<evidence type="ECO:0000313" key="7">
    <source>
        <dbReference type="Proteomes" id="UP000694923"/>
    </source>
</evidence>
<organism evidence="7 8">
    <name type="scientific">Galeopterus variegatus</name>
    <name type="common">Malayan flying lemur</name>
    <name type="synonym">Cynocephalus variegatus</name>
    <dbReference type="NCBI Taxonomy" id="482537"/>
    <lineage>
        <taxon>Eukaryota</taxon>
        <taxon>Metazoa</taxon>
        <taxon>Chordata</taxon>
        <taxon>Craniata</taxon>
        <taxon>Vertebrata</taxon>
        <taxon>Euteleostomi</taxon>
        <taxon>Mammalia</taxon>
        <taxon>Eutheria</taxon>
        <taxon>Euarchontoglires</taxon>
        <taxon>Dermoptera</taxon>
        <taxon>Cynocephalidae</taxon>
        <taxon>Galeopterus</taxon>
    </lineage>
</organism>
<evidence type="ECO:0000256" key="1">
    <source>
        <dbReference type="ARBA" id="ARBA00004123"/>
    </source>
</evidence>
<dbReference type="InterPro" id="IPR033258">
    <property type="entry name" value="EID"/>
</dbReference>